<keyword evidence="2" id="KW-1185">Reference proteome</keyword>
<dbReference type="Proteomes" id="UP000823388">
    <property type="component" value="Chromosome 3N"/>
</dbReference>
<gene>
    <name evidence="1" type="ORF">PVAP13_3NG176552</name>
</gene>
<reference evidence="1" key="1">
    <citation type="submission" date="2020-05" db="EMBL/GenBank/DDBJ databases">
        <title>WGS assembly of Panicum virgatum.</title>
        <authorList>
            <person name="Lovell J.T."/>
            <person name="Jenkins J."/>
            <person name="Shu S."/>
            <person name="Juenger T.E."/>
            <person name="Schmutz J."/>
        </authorList>
    </citation>
    <scope>NUCLEOTIDE SEQUENCE</scope>
    <source>
        <strain evidence="1">AP13</strain>
    </source>
</reference>
<organism evidence="1 2">
    <name type="scientific">Panicum virgatum</name>
    <name type="common">Blackwell switchgrass</name>
    <dbReference type="NCBI Taxonomy" id="38727"/>
    <lineage>
        <taxon>Eukaryota</taxon>
        <taxon>Viridiplantae</taxon>
        <taxon>Streptophyta</taxon>
        <taxon>Embryophyta</taxon>
        <taxon>Tracheophyta</taxon>
        <taxon>Spermatophyta</taxon>
        <taxon>Magnoliopsida</taxon>
        <taxon>Liliopsida</taxon>
        <taxon>Poales</taxon>
        <taxon>Poaceae</taxon>
        <taxon>PACMAD clade</taxon>
        <taxon>Panicoideae</taxon>
        <taxon>Panicodae</taxon>
        <taxon>Paniceae</taxon>
        <taxon>Panicinae</taxon>
        <taxon>Panicum</taxon>
        <taxon>Panicum sect. Hiantes</taxon>
    </lineage>
</organism>
<evidence type="ECO:0000313" key="1">
    <source>
        <dbReference type="EMBL" id="KAG2616752.1"/>
    </source>
</evidence>
<name>A0A8T0TX55_PANVG</name>
<evidence type="ECO:0000313" key="2">
    <source>
        <dbReference type="Proteomes" id="UP000823388"/>
    </source>
</evidence>
<dbReference type="EMBL" id="CM029042">
    <property type="protein sequence ID" value="KAG2616752.1"/>
    <property type="molecule type" value="Genomic_DNA"/>
</dbReference>
<protein>
    <submittedName>
        <fullName evidence="1">Uncharacterized protein</fullName>
    </submittedName>
</protein>
<proteinExistence type="predicted"/>
<dbReference type="AlphaFoldDB" id="A0A8T0TX55"/>
<accession>A0A8T0TX55</accession>
<sequence>MGTTMVHIFLSKEGMNRGWSFLKTKSCVLFLSMENVLDCWVLSGFLIIACEILVLRSCFPQWLMIYIYIEREREIDDVHQPLMHHVGNDTTELLTNSTEGLKQNGQRNVL</sequence>
<comment type="caution">
    <text evidence="1">The sequence shown here is derived from an EMBL/GenBank/DDBJ whole genome shotgun (WGS) entry which is preliminary data.</text>
</comment>